<protein>
    <recommendedName>
        <fullName evidence="1">DUF427 domain-containing protein</fullName>
    </recommendedName>
</protein>
<organism evidence="2 3">
    <name type="scientific">Sporothrix brasiliensis 5110</name>
    <dbReference type="NCBI Taxonomy" id="1398154"/>
    <lineage>
        <taxon>Eukaryota</taxon>
        <taxon>Fungi</taxon>
        <taxon>Dikarya</taxon>
        <taxon>Ascomycota</taxon>
        <taxon>Pezizomycotina</taxon>
        <taxon>Sordariomycetes</taxon>
        <taxon>Sordariomycetidae</taxon>
        <taxon>Ophiostomatales</taxon>
        <taxon>Ophiostomataceae</taxon>
        <taxon>Sporothrix</taxon>
    </lineage>
</organism>
<dbReference type="Gene3D" id="2.170.150.40">
    <property type="entry name" value="Domain of unknown function (DUF427)"/>
    <property type="match status" value="2"/>
</dbReference>
<evidence type="ECO:0000313" key="2">
    <source>
        <dbReference type="EMBL" id="KIH93799.1"/>
    </source>
</evidence>
<comment type="caution">
    <text evidence="2">The sequence shown here is derived from an EMBL/GenBank/DDBJ whole genome shotgun (WGS) entry which is preliminary data.</text>
</comment>
<gene>
    <name evidence="2" type="ORF">SPBR_04412</name>
</gene>
<dbReference type="VEuPathDB" id="FungiDB:SPBR_04412"/>
<keyword evidence="3" id="KW-1185">Reference proteome</keyword>
<dbReference type="PANTHER" id="PTHR34310:SF9">
    <property type="entry name" value="BLR5716 PROTEIN"/>
    <property type="match status" value="1"/>
</dbReference>
<dbReference type="Pfam" id="PF04248">
    <property type="entry name" value="NTP_transf_9"/>
    <property type="match status" value="2"/>
</dbReference>
<feature type="domain" description="DUF427" evidence="1">
    <location>
        <begin position="137"/>
        <end position="231"/>
    </location>
</feature>
<feature type="domain" description="DUF427" evidence="1">
    <location>
        <begin position="22"/>
        <end position="56"/>
    </location>
</feature>
<dbReference type="EMBL" id="AWTV01000005">
    <property type="protein sequence ID" value="KIH93799.1"/>
    <property type="molecule type" value="Genomic_DNA"/>
</dbReference>
<reference evidence="2 3" key="1">
    <citation type="journal article" date="2014" name="BMC Genomics">
        <title>Comparative genomics of the major fungal agents of human and animal Sporotrichosis: Sporothrix schenckii and Sporothrix brasiliensis.</title>
        <authorList>
            <person name="Teixeira M.M."/>
            <person name="de Almeida L.G."/>
            <person name="Kubitschek-Barreira P."/>
            <person name="Alves F.L."/>
            <person name="Kioshima E.S."/>
            <person name="Abadio A.K."/>
            <person name="Fernandes L."/>
            <person name="Derengowski L.S."/>
            <person name="Ferreira K.S."/>
            <person name="Souza R.C."/>
            <person name="Ruiz J.C."/>
            <person name="de Andrade N.C."/>
            <person name="Paes H.C."/>
            <person name="Nicola A.M."/>
            <person name="Albuquerque P."/>
            <person name="Gerber A.L."/>
            <person name="Martins V.P."/>
            <person name="Peconick L.D."/>
            <person name="Neto A.V."/>
            <person name="Chaucanez C.B."/>
            <person name="Silva P.A."/>
            <person name="Cunha O.L."/>
            <person name="de Oliveira F.F."/>
            <person name="dos Santos T.C."/>
            <person name="Barros A.L."/>
            <person name="Soares M.A."/>
            <person name="de Oliveira L.M."/>
            <person name="Marini M.M."/>
            <person name="Villalobos-Duno H."/>
            <person name="Cunha M.M."/>
            <person name="de Hoog S."/>
            <person name="da Silveira J.F."/>
            <person name="Henrissat B."/>
            <person name="Nino-Vega G.A."/>
            <person name="Cisalpino P.S."/>
            <person name="Mora-Montes H.M."/>
            <person name="Almeida S.R."/>
            <person name="Stajich J.E."/>
            <person name="Lopes-Bezerra L.M."/>
            <person name="Vasconcelos A.T."/>
            <person name="Felipe M.S."/>
        </authorList>
    </citation>
    <scope>NUCLEOTIDE SEQUENCE [LARGE SCALE GENOMIC DNA]</scope>
    <source>
        <strain evidence="2 3">5110</strain>
    </source>
</reference>
<dbReference type="InterPro" id="IPR007361">
    <property type="entry name" value="DUF427"/>
</dbReference>
<dbReference type="AlphaFoldDB" id="A0A0C2F4H2"/>
<dbReference type="RefSeq" id="XP_040621809.1">
    <property type="nucleotide sequence ID" value="XM_040762695.1"/>
</dbReference>
<accession>A0A0C2F4H2</accession>
<dbReference type="GeneID" id="63677616"/>
<name>A0A0C2F4H2_9PEZI</name>
<proteinExistence type="predicted"/>
<sequence length="242" mass="27019">MADASSLATNGPIKQEPTNRRVRALLGGQWIFDTLDAVYVWEHKYYPVYYVPVAAVLAGPGKLDKNDGPTDNGVVLATLQSNSKAATVTIFEAGPLAGLAKVASETLEWYAEDEKLLGSHPKDPYTRIECLPSSRPVRIELGGTVLAESRNSIFLHETNLRTRYYLSPTSVKDWSVLKPSETTSFCPYKGQARYYHVVLPDGREVKDGVWYYPFPTLESAVIQSRLSFYNEKFDVFVDGVKE</sequence>
<dbReference type="HOGENOM" id="CLU_059611_1_1_1"/>
<evidence type="ECO:0000313" key="3">
    <source>
        <dbReference type="Proteomes" id="UP000031575"/>
    </source>
</evidence>
<dbReference type="PANTHER" id="PTHR34310">
    <property type="entry name" value="DUF427 DOMAIN PROTEIN (AFU_ORTHOLOGUE AFUA_3G02220)"/>
    <property type="match status" value="1"/>
</dbReference>
<evidence type="ECO:0000259" key="1">
    <source>
        <dbReference type="Pfam" id="PF04248"/>
    </source>
</evidence>
<dbReference type="OrthoDB" id="18996at2759"/>
<dbReference type="Proteomes" id="UP000031575">
    <property type="component" value="Unassembled WGS sequence"/>
</dbReference>
<dbReference type="InterPro" id="IPR038694">
    <property type="entry name" value="DUF427_sf"/>
</dbReference>